<organism evidence="15 16">
    <name type="scientific">Planctobacterium marinum</name>
    <dbReference type="NCBI Taxonomy" id="1631968"/>
    <lineage>
        <taxon>Bacteria</taxon>
        <taxon>Pseudomonadati</taxon>
        <taxon>Pseudomonadota</taxon>
        <taxon>Gammaproteobacteria</taxon>
        <taxon>Alteromonadales</taxon>
        <taxon>Alteromonadaceae</taxon>
        <taxon>Planctobacterium</taxon>
    </lineage>
</organism>
<evidence type="ECO:0000256" key="2">
    <source>
        <dbReference type="ARBA" id="ARBA00001936"/>
    </source>
</evidence>
<dbReference type="Pfam" id="PF00557">
    <property type="entry name" value="Peptidase_M24"/>
    <property type="match status" value="1"/>
</dbReference>
<dbReference type="SUPFAM" id="SSF55920">
    <property type="entry name" value="Creatinase/aminopeptidase"/>
    <property type="match status" value="1"/>
</dbReference>
<keyword evidence="8" id="KW-0482">Metalloprotease</keyword>
<sequence length="436" mass="48373">MISKSELLSRRQALVAQLPANSVVILPSAQEVTRSNDTEYLFRQNSYFWYFTGFAEPDACLVLSNLEGEFQDFVFCRDSDRQAEIWQGRRLGVEQAAQTLGIAESYDISDLPEALLSLLDGSEQLYFSLGDDAEMEQMVLSTVEALRKAPKQSKKAPVAIIEPKPLMDEMRLFKSEAELEVMRKAAAISVSAHKRAMAFCTPGVMEYQLEAEIHHEFAMQGARQPAYNTIVGAGDNACILHYTENSDVIEDGELVLIDAGAELQGYAADITRTFPGSGRFSEEQELLYNIVLAAQEIAFKHIKPGNSLKAAADAAIEVITSGLVELGLLTGEVLENIAEQKHRQFYMHGLGHWLGLDVHDVGDYKRNGEDRAFEPGMVLTVEPGIYVAPDADVDARWRGIGIRIEDNILVTETGFENLTQGLPRTVDEIEQFMARS</sequence>
<protein>
    <recommendedName>
        <fullName evidence="10">Xaa-Pro aminopeptidase</fullName>
        <ecNumber evidence="4">3.4.11.9</ecNumber>
    </recommendedName>
    <alternativeName>
        <fullName evidence="11">Aminopeptidase P II</fullName>
    </alternativeName>
    <alternativeName>
        <fullName evidence="12">X-Pro aminopeptidase</fullName>
    </alternativeName>
</protein>
<dbReference type="InterPro" id="IPR036005">
    <property type="entry name" value="Creatinase/aminopeptidase-like"/>
</dbReference>
<dbReference type="PROSITE" id="PS00491">
    <property type="entry name" value="PROLINE_PEPTIDASE"/>
    <property type="match status" value="1"/>
</dbReference>
<keyword evidence="6 13" id="KW-0479">Metal-binding</keyword>
<keyword evidence="5" id="KW-0645">Protease</keyword>
<dbReference type="EMBL" id="AP027272">
    <property type="protein sequence ID" value="BDX05841.1"/>
    <property type="molecule type" value="Genomic_DNA"/>
</dbReference>
<accession>A0AA48HG88</accession>
<evidence type="ECO:0000256" key="1">
    <source>
        <dbReference type="ARBA" id="ARBA00001424"/>
    </source>
</evidence>
<dbReference type="PANTHER" id="PTHR43226">
    <property type="entry name" value="XAA-PRO AMINOPEPTIDASE 3"/>
    <property type="match status" value="1"/>
</dbReference>
<dbReference type="NCBIfam" id="NF008131">
    <property type="entry name" value="PRK10879.1"/>
    <property type="match status" value="1"/>
</dbReference>
<keyword evidence="15" id="KW-0031">Aminopeptidase</keyword>
<dbReference type="GO" id="GO:0005829">
    <property type="term" value="C:cytosol"/>
    <property type="evidence" value="ECO:0007669"/>
    <property type="project" value="TreeGrafter"/>
</dbReference>
<evidence type="ECO:0000259" key="14">
    <source>
        <dbReference type="SMART" id="SM01011"/>
    </source>
</evidence>
<dbReference type="SUPFAM" id="SSF53092">
    <property type="entry name" value="Creatinase/prolidase N-terminal domain"/>
    <property type="match status" value="1"/>
</dbReference>
<feature type="domain" description="Aminopeptidase P N-terminal" evidence="14">
    <location>
        <begin position="2"/>
        <end position="136"/>
    </location>
</feature>
<dbReference type="InterPro" id="IPR000994">
    <property type="entry name" value="Pept_M24"/>
</dbReference>
<dbReference type="GO" id="GO:0006508">
    <property type="term" value="P:proteolysis"/>
    <property type="evidence" value="ECO:0007669"/>
    <property type="project" value="UniProtKB-KW"/>
</dbReference>
<dbReference type="Gene3D" id="3.40.350.10">
    <property type="entry name" value="Creatinase/prolidase N-terminal domain"/>
    <property type="match status" value="1"/>
</dbReference>
<keyword evidence="9" id="KW-0464">Manganese</keyword>
<keyword evidence="16" id="KW-1185">Reference proteome</keyword>
<dbReference type="RefSeq" id="WP_338291840.1">
    <property type="nucleotide sequence ID" value="NZ_AP027272.1"/>
</dbReference>
<reference evidence="15" key="1">
    <citation type="submission" date="2023-01" db="EMBL/GenBank/DDBJ databases">
        <title>Complete genome sequence of Planctobacterium marinum strain Dej080120_11.</title>
        <authorList>
            <person name="Ueki S."/>
            <person name="Maruyama F."/>
        </authorList>
    </citation>
    <scope>NUCLEOTIDE SEQUENCE</scope>
    <source>
        <strain evidence="15">Dej080120_11</strain>
    </source>
</reference>
<keyword evidence="7" id="KW-0378">Hydrolase</keyword>
<dbReference type="Proteomes" id="UP001333710">
    <property type="component" value="Chromosome"/>
</dbReference>
<evidence type="ECO:0000313" key="16">
    <source>
        <dbReference type="Proteomes" id="UP001333710"/>
    </source>
</evidence>
<evidence type="ECO:0000256" key="4">
    <source>
        <dbReference type="ARBA" id="ARBA00012574"/>
    </source>
</evidence>
<dbReference type="InterPro" id="IPR052433">
    <property type="entry name" value="X-Pro_dipept-like"/>
</dbReference>
<evidence type="ECO:0000313" key="15">
    <source>
        <dbReference type="EMBL" id="BDX05841.1"/>
    </source>
</evidence>
<comment type="catalytic activity">
    <reaction evidence="1">
        <text>Release of any N-terminal amino acid, including proline, that is linked to proline, even from a dipeptide or tripeptide.</text>
        <dbReference type="EC" id="3.4.11.9"/>
    </reaction>
</comment>
<comment type="cofactor">
    <cofactor evidence="2">
        <name>Mn(2+)</name>
        <dbReference type="ChEBI" id="CHEBI:29035"/>
    </cofactor>
</comment>
<dbReference type="InterPro" id="IPR007865">
    <property type="entry name" value="Aminopep_P_N"/>
</dbReference>
<proteinExistence type="inferred from homology"/>
<dbReference type="Gene3D" id="3.90.230.10">
    <property type="entry name" value="Creatinase/methionine aminopeptidase superfamily"/>
    <property type="match status" value="1"/>
</dbReference>
<evidence type="ECO:0000256" key="13">
    <source>
        <dbReference type="RuleBase" id="RU000590"/>
    </source>
</evidence>
<evidence type="ECO:0000256" key="5">
    <source>
        <dbReference type="ARBA" id="ARBA00022670"/>
    </source>
</evidence>
<dbReference type="PANTHER" id="PTHR43226:SF4">
    <property type="entry name" value="XAA-PRO AMINOPEPTIDASE 3"/>
    <property type="match status" value="1"/>
</dbReference>
<dbReference type="FunFam" id="3.90.230.10:FF:000002">
    <property type="entry name" value="Xaa-Pro aminopeptidase 3"/>
    <property type="match status" value="1"/>
</dbReference>
<evidence type="ECO:0000256" key="11">
    <source>
        <dbReference type="ARBA" id="ARBA00075356"/>
    </source>
</evidence>
<evidence type="ECO:0000256" key="9">
    <source>
        <dbReference type="ARBA" id="ARBA00023211"/>
    </source>
</evidence>
<dbReference type="GO" id="GO:0030145">
    <property type="term" value="F:manganese ion binding"/>
    <property type="evidence" value="ECO:0007669"/>
    <property type="project" value="InterPro"/>
</dbReference>
<dbReference type="Pfam" id="PF05195">
    <property type="entry name" value="AMP_N"/>
    <property type="match status" value="1"/>
</dbReference>
<evidence type="ECO:0000256" key="10">
    <source>
        <dbReference type="ARBA" id="ARBA00069363"/>
    </source>
</evidence>
<dbReference type="InterPro" id="IPR029149">
    <property type="entry name" value="Creatin/AminoP/Spt16_N"/>
</dbReference>
<dbReference type="KEGG" id="pmaw:MACH26_13620"/>
<gene>
    <name evidence="15" type="ORF">MACH26_13620</name>
</gene>
<comment type="similarity">
    <text evidence="3 13">Belongs to the peptidase M24B family.</text>
</comment>
<dbReference type="GO" id="GO:0070006">
    <property type="term" value="F:metalloaminopeptidase activity"/>
    <property type="evidence" value="ECO:0007669"/>
    <property type="project" value="InterPro"/>
</dbReference>
<dbReference type="InterPro" id="IPR001131">
    <property type="entry name" value="Peptidase_M24B_aminopep-P_CS"/>
</dbReference>
<evidence type="ECO:0000256" key="3">
    <source>
        <dbReference type="ARBA" id="ARBA00008766"/>
    </source>
</evidence>
<evidence type="ECO:0000256" key="7">
    <source>
        <dbReference type="ARBA" id="ARBA00022801"/>
    </source>
</evidence>
<dbReference type="SMART" id="SM01011">
    <property type="entry name" value="AMP_N"/>
    <property type="match status" value="1"/>
</dbReference>
<dbReference type="CDD" id="cd01087">
    <property type="entry name" value="Prolidase"/>
    <property type="match status" value="1"/>
</dbReference>
<evidence type="ECO:0000256" key="6">
    <source>
        <dbReference type="ARBA" id="ARBA00022723"/>
    </source>
</evidence>
<dbReference type="AlphaFoldDB" id="A0AA48HG88"/>
<evidence type="ECO:0000256" key="12">
    <source>
        <dbReference type="ARBA" id="ARBA00081411"/>
    </source>
</evidence>
<name>A0AA48HG88_9ALTE</name>
<dbReference type="EC" id="3.4.11.9" evidence="4"/>
<evidence type="ECO:0000256" key="8">
    <source>
        <dbReference type="ARBA" id="ARBA00023049"/>
    </source>
</evidence>